<dbReference type="Proteomes" id="UP001417504">
    <property type="component" value="Unassembled WGS sequence"/>
</dbReference>
<keyword evidence="2" id="KW-1185">Reference proteome</keyword>
<proteinExistence type="predicted"/>
<gene>
    <name evidence="1" type="ORF">Sjap_010817</name>
</gene>
<protein>
    <submittedName>
        <fullName evidence="1">Uncharacterized protein</fullName>
    </submittedName>
</protein>
<accession>A0AAP0P6U0</accession>
<dbReference type="EMBL" id="JBBNAE010000004">
    <property type="protein sequence ID" value="KAK9130330.1"/>
    <property type="molecule type" value="Genomic_DNA"/>
</dbReference>
<dbReference type="AlphaFoldDB" id="A0AAP0P6U0"/>
<organism evidence="1 2">
    <name type="scientific">Stephania japonica</name>
    <dbReference type="NCBI Taxonomy" id="461633"/>
    <lineage>
        <taxon>Eukaryota</taxon>
        <taxon>Viridiplantae</taxon>
        <taxon>Streptophyta</taxon>
        <taxon>Embryophyta</taxon>
        <taxon>Tracheophyta</taxon>
        <taxon>Spermatophyta</taxon>
        <taxon>Magnoliopsida</taxon>
        <taxon>Ranunculales</taxon>
        <taxon>Menispermaceae</taxon>
        <taxon>Menispermoideae</taxon>
        <taxon>Cissampelideae</taxon>
        <taxon>Stephania</taxon>
    </lineage>
</organism>
<evidence type="ECO:0000313" key="2">
    <source>
        <dbReference type="Proteomes" id="UP001417504"/>
    </source>
</evidence>
<reference evidence="1 2" key="1">
    <citation type="submission" date="2024-01" db="EMBL/GenBank/DDBJ databases">
        <title>Genome assemblies of Stephania.</title>
        <authorList>
            <person name="Yang L."/>
        </authorList>
    </citation>
    <scope>NUCLEOTIDE SEQUENCE [LARGE SCALE GENOMIC DNA]</scope>
    <source>
        <strain evidence="1">QJT</strain>
        <tissue evidence="1">Leaf</tissue>
    </source>
</reference>
<comment type="caution">
    <text evidence="1">The sequence shown here is derived from an EMBL/GenBank/DDBJ whole genome shotgun (WGS) entry which is preliminary data.</text>
</comment>
<name>A0AAP0P6U0_9MAGN</name>
<evidence type="ECO:0000313" key="1">
    <source>
        <dbReference type="EMBL" id="KAK9130330.1"/>
    </source>
</evidence>
<sequence>MSSSNSDSDSSSNDFLSLNKQLLPELDEDDSSKLIKRTCDIVQNVGTHVAMITSTMLIGKKGPHGGSILGRCYLLRDRKKRHEF</sequence>